<keyword evidence="3" id="KW-1185">Reference proteome</keyword>
<feature type="region of interest" description="Disordered" evidence="1">
    <location>
        <begin position="1"/>
        <end position="33"/>
    </location>
</feature>
<dbReference type="RefSeq" id="WP_270160084.1">
    <property type="nucleotide sequence ID" value="NZ_CP089391.1"/>
</dbReference>
<accession>A0ABY7MAR3</accession>
<dbReference type="EMBL" id="CP089391">
    <property type="protein sequence ID" value="WBL75261.1"/>
    <property type="molecule type" value="Genomic_DNA"/>
</dbReference>
<organism evidence="2 3">
    <name type="scientific">Bradyrhizobium xenonodulans</name>
    <dbReference type="NCBI Taxonomy" id="2736875"/>
    <lineage>
        <taxon>Bacteria</taxon>
        <taxon>Pseudomonadati</taxon>
        <taxon>Pseudomonadota</taxon>
        <taxon>Alphaproteobacteria</taxon>
        <taxon>Hyphomicrobiales</taxon>
        <taxon>Nitrobacteraceae</taxon>
        <taxon>Bradyrhizobium</taxon>
    </lineage>
</organism>
<proteinExistence type="predicted"/>
<evidence type="ECO:0000313" key="3">
    <source>
        <dbReference type="Proteomes" id="UP001179614"/>
    </source>
</evidence>
<name>A0ABY7MAR3_9BRAD</name>
<dbReference type="Gene3D" id="2.150.10.10">
    <property type="entry name" value="Serralysin-like metalloprotease, C-terminal"/>
    <property type="match status" value="1"/>
</dbReference>
<sequence length="255" mass="26849">MADITMTTPGTLDLSNEANTDGNSANTNDTIVGSNGSDTIIAGASTEQTYIVNPSAPANHQVTGVVQDNDTIVEASGTNTLTGGYGNDHFVFNIDFSEQTTLHTETYGVAAPTQLSGANTNGVWNSYVSNLNEWRADLAAQHGADEQQSSTVVDYTYSSGKTVKSGEVSYDNTYAWTETTTHTNTSTNTITDWGNGNDSIVLAGVTKEAFDSHGGSVVYDSVNNLTTIHIGTFSITVLGANVSESDLTFQASAWT</sequence>
<dbReference type="SUPFAM" id="SSF51120">
    <property type="entry name" value="beta-Roll"/>
    <property type="match status" value="1"/>
</dbReference>
<protein>
    <submittedName>
        <fullName evidence="2">Uncharacterized protein</fullName>
    </submittedName>
</protein>
<dbReference type="InterPro" id="IPR011049">
    <property type="entry name" value="Serralysin-like_metalloprot_C"/>
</dbReference>
<evidence type="ECO:0000256" key="1">
    <source>
        <dbReference type="SAM" id="MobiDB-lite"/>
    </source>
</evidence>
<dbReference type="Proteomes" id="UP001179614">
    <property type="component" value="Chromosome"/>
</dbReference>
<evidence type="ECO:0000313" key="2">
    <source>
        <dbReference type="EMBL" id="WBL75261.1"/>
    </source>
</evidence>
<gene>
    <name evidence="2" type="ORF">I3J27_19620</name>
</gene>
<reference evidence="2" key="1">
    <citation type="submission" date="2021-12" db="EMBL/GenBank/DDBJ databases">
        <title>Bradyrhizobium xenonodulans sp. nov.</title>
        <authorList>
            <person name="Claassens R."/>
            <person name="Venter S.N."/>
            <person name="Beukes C.W."/>
            <person name="Stepkowski T."/>
            <person name="Steenkamp E.T."/>
        </authorList>
    </citation>
    <scope>NUCLEOTIDE SEQUENCE</scope>
    <source>
        <strain evidence="2">14AB</strain>
    </source>
</reference>